<evidence type="ECO:0000256" key="1">
    <source>
        <dbReference type="SAM" id="Phobius"/>
    </source>
</evidence>
<evidence type="ECO:0000313" key="3">
    <source>
        <dbReference type="Proteomes" id="UP000118426"/>
    </source>
</evidence>
<dbReference type="Proteomes" id="UP000118426">
    <property type="component" value="Segment"/>
</dbReference>
<dbReference type="KEGG" id="vg:14011214"/>
<proteinExistence type="predicted"/>
<keyword evidence="1" id="KW-0472">Membrane</keyword>
<gene>
    <name evidence="2" type="ORF">CyHV1_ORF59</name>
</gene>
<evidence type="ECO:0000313" key="2">
    <source>
        <dbReference type="EMBL" id="AFJ20358.1"/>
    </source>
</evidence>
<feature type="transmembrane region" description="Helical" evidence="1">
    <location>
        <begin position="20"/>
        <end position="42"/>
    </location>
</feature>
<keyword evidence="1" id="KW-1133">Transmembrane helix</keyword>
<organism evidence="2 3">
    <name type="scientific">Cyprinid herpesvirus 1</name>
    <dbReference type="NCBI Taxonomy" id="317858"/>
    <lineage>
        <taxon>Viruses</taxon>
        <taxon>Duplodnaviria</taxon>
        <taxon>Heunggongvirae</taxon>
        <taxon>Peploviricota</taxon>
        <taxon>Herviviricetes</taxon>
        <taxon>Herpesvirales</taxon>
        <taxon>Alloherpesviridae</taxon>
        <taxon>Cyvirus</taxon>
        <taxon>Cyvirus cyprinidallo1</taxon>
    </lineage>
</organism>
<reference evidence="2 3" key="1">
    <citation type="journal article" date="2013" name="J. Virol.">
        <title>Comparative genomics of carp herpesviruses.</title>
        <authorList>
            <person name="Davison A.J."/>
            <person name="Kurobe T."/>
            <person name="Gatherer D."/>
            <person name="Cunningham C."/>
            <person name="Korf I."/>
            <person name="Fukuda H."/>
            <person name="Hedrick R.P."/>
            <person name="Waltzek T.B."/>
        </authorList>
    </citation>
    <scope>NUCLEOTIDE SEQUENCE [LARGE SCALE GENOMIC DNA]</scope>
    <source>
        <strain evidence="2">NG-J1</strain>
    </source>
</reference>
<sequence>MSTSIQTSTNTGDVWGAPLIVAVVALTLSAVTFILVILSIALQKYQHCEPCKSAKKKLKADMTLVPVDDLGTPDYPDAPPAYYTLNKLSGRGGLTAAPSTRAGS</sequence>
<name>K7PBW7_9VIRU</name>
<dbReference type="RefSeq" id="YP_007003724.1">
    <property type="nucleotide sequence ID" value="NC_019491.1"/>
</dbReference>
<dbReference type="EMBL" id="JQ815363">
    <property type="protein sequence ID" value="AFJ20358.1"/>
    <property type="molecule type" value="Genomic_DNA"/>
</dbReference>
<dbReference type="GeneID" id="14011214"/>
<accession>K7PBW7</accession>
<keyword evidence="1" id="KW-0812">Transmembrane</keyword>
<dbReference type="OrthoDB" id="2863at10239"/>
<keyword evidence="3" id="KW-1185">Reference proteome</keyword>
<protein>
    <submittedName>
        <fullName evidence="2">Protein ORF59</fullName>
    </submittedName>
</protein>